<dbReference type="GO" id="GO:0050135">
    <property type="term" value="F:NADP+ nucleosidase activity"/>
    <property type="evidence" value="ECO:0007669"/>
    <property type="project" value="InterPro"/>
</dbReference>
<dbReference type="PATRIC" id="fig|1265738.3.peg.2203"/>
<dbReference type="Gene3D" id="3.40.50.2300">
    <property type="match status" value="1"/>
</dbReference>
<proteinExistence type="predicted"/>
<dbReference type="EMBL" id="ANOG01000310">
    <property type="protein sequence ID" value="EMI20875.1"/>
    <property type="molecule type" value="Genomic_DNA"/>
</dbReference>
<feature type="domain" description="Response regulatory" evidence="2">
    <location>
        <begin position="3"/>
        <end position="122"/>
    </location>
</feature>
<dbReference type="SUPFAM" id="SSF52172">
    <property type="entry name" value="CheY-like"/>
    <property type="match status" value="1"/>
</dbReference>
<dbReference type="Proteomes" id="UP000011991">
    <property type="component" value="Unassembled WGS sequence"/>
</dbReference>
<evidence type="ECO:0000256" key="1">
    <source>
        <dbReference type="PROSITE-ProRule" id="PRU00169"/>
    </source>
</evidence>
<comment type="caution">
    <text evidence="3">The sequence shown here is derived from an EMBL/GenBank/DDBJ whole genome shotgun (WGS) entry which is preliminary data.</text>
</comment>
<organism evidence="3 4">
    <name type="scientific">Rhodopirellula maiorica SM1</name>
    <dbReference type="NCBI Taxonomy" id="1265738"/>
    <lineage>
        <taxon>Bacteria</taxon>
        <taxon>Pseudomonadati</taxon>
        <taxon>Planctomycetota</taxon>
        <taxon>Planctomycetia</taxon>
        <taxon>Pirellulales</taxon>
        <taxon>Pirellulaceae</taxon>
        <taxon>Novipirellula</taxon>
    </lineage>
</organism>
<keyword evidence="4" id="KW-1185">Reference proteome</keyword>
<sequence length="264" mass="29877">MIRAILVEDERPFAVKCVEVMEKCGLSVQYLPGADEARTHLLETTVDVAVIDLMMPPSYKDEGVGLLQWAKQRFPKMEAVLITKKQDQTTEVVAAAMRLGARYFLDKEAGTFFSKLEYHLKEILVEQASNVFISHGHNELLKLKLKDFVQNRYGKTPVILSELPSEGLTIVEKLEKASKSCKCAIILMTKDDQTHDGGVRARQNVIHEIGFFQGKYGRKKVMLLAEKGVEMFSNISGIVRIEFDADHFESVFEPLRIELDATLR</sequence>
<dbReference type="PROSITE" id="PS50110">
    <property type="entry name" value="RESPONSE_REGULATORY"/>
    <property type="match status" value="1"/>
</dbReference>
<evidence type="ECO:0000259" key="2">
    <source>
        <dbReference type="PROSITE" id="PS50110"/>
    </source>
</evidence>
<name>M5RNK4_9BACT</name>
<dbReference type="InterPro" id="IPR019302">
    <property type="entry name" value="CAP12/PCTIR_TIR_dom"/>
</dbReference>
<evidence type="ECO:0000313" key="4">
    <source>
        <dbReference type="Proteomes" id="UP000011991"/>
    </source>
</evidence>
<keyword evidence="1" id="KW-0597">Phosphoprotein</keyword>
<dbReference type="InterPro" id="IPR011006">
    <property type="entry name" value="CheY-like_superfamily"/>
</dbReference>
<dbReference type="InterPro" id="IPR001789">
    <property type="entry name" value="Sig_transdc_resp-reg_receiver"/>
</dbReference>
<dbReference type="OrthoDB" id="288556at2"/>
<dbReference type="Pfam" id="PF00072">
    <property type="entry name" value="Response_reg"/>
    <property type="match status" value="1"/>
</dbReference>
<feature type="modified residue" description="4-aspartylphosphate" evidence="1">
    <location>
        <position position="52"/>
    </location>
</feature>
<reference evidence="3 4" key="1">
    <citation type="journal article" date="2013" name="Mar. Genomics">
        <title>Expression of sulfatases in Rhodopirellula baltica and the diversity of sulfatases in the genus Rhodopirellula.</title>
        <authorList>
            <person name="Wegner C.E."/>
            <person name="Richter-Heitmann T."/>
            <person name="Klindworth A."/>
            <person name="Klockow C."/>
            <person name="Richter M."/>
            <person name="Achstetter T."/>
            <person name="Glockner F.O."/>
            <person name="Harder J."/>
        </authorList>
    </citation>
    <scope>NUCLEOTIDE SEQUENCE [LARGE SCALE GENOMIC DNA]</scope>
    <source>
        <strain evidence="3 4">SM1</strain>
    </source>
</reference>
<dbReference type="AlphaFoldDB" id="M5RNK4"/>
<dbReference type="Pfam" id="PF10137">
    <property type="entry name" value="CAP12-PCTIR_TIR"/>
    <property type="match status" value="1"/>
</dbReference>
<evidence type="ECO:0000313" key="3">
    <source>
        <dbReference type="EMBL" id="EMI20875.1"/>
    </source>
</evidence>
<dbReference type="RefSeq" id="WP_008695028.1">
    <property type="nucleotide sequence ID" value="NZ_ANOG01000310.1"/>
</dbReference>
<gene>
    <name evidence="3" type="ORF">RMSM_02198</name>
</gene>
<dbReference type="CDD" id="cd00156">
    <property type="entry name" value="REC"/>
    <property type="match status" value="1"/>
</dbReference>
<accession>M5RNK4</accession>
<protein>
    <submittedName>
        <fullName evidence="3">Signal transduction response regulator, receiver region domain protein</fullName>
    </submittedName>
</protein>
<dbReference type="GO" id="GO:0000160">
    <property type="term" value="P:phosphorelay signal transduction system"/>
    <property type="evidence" value="ECO:0007669"/>
    <property type="project" value="InterPro"/>
</dbReference>